<dbReference type="OrthoDB" id="419598at2759"/>
<protein>
    <submittedName>
        <fullName evidence="1">Complex I intermediate-associated protein 30 domain containing protein</fullName>
    </submittedName>
</protein>
<dbReference type="EMBL" id="CAICTM010000197">
    <property type="protein sequence ID" value="CAB9504487.1"/>
    <property type="molecule type" value="Genomic_DNA"/>
</dbReference>
<sequence>MTRISADADLIVDVMHSCNAWTPREPRRYCLVGPQRVIVTGAGGQTGQALFRKMLDLPDEFMPLGLSAPRKQRSFGSSGVPEDNVAVVDVSGSSSGRPFKRPFNPFVPTRTSRCFLHCHIRQACTHWTRRGWKTHFWIPQRCSRTSRLDRSTKSDDACPPGTAIVVCSSMGGTDPSNRLNAFGRETLEDGSHKGGKILLWKRKAEVYLMDKCKNNGDYSYTIVHPGGLVNEPGGEREIVVGWMRTNWTESRSIPVTMLLL</sequence>
<dbReference type="InterPro" id="IPR036291">
    <property type="entry name" value="NAD(P)-bd_dom_sf"/>
</dbReference>
<evidence type="ECO:0000313" key="2">
    <source>
        <dbReference type="Proteomes" id="UP001153069"/>
    </source>
</evidence>
<gene>
    <name evidence="1" type="ORF">SEMRO_198_G084230.1</name>
</gene>
<dbReference type="Gene3D" id="3.40.50.720">
    <property type="entry name" value="NAD(P)-binding Rossmann-like Domain"/>
    <property type="match status" value="1"/>
</dbReference>
<name>A0A9N8DKS3_9STRA</name>
<organism evidence="1 2">
    <name type="scientific">Seminavis robusta</name>
    <dbReference type="NCBI Taxonomy" id="568900"/>
    <lineage>
        <taxon>Eukaryota</taxon>
        <taxon>Sar</taxon>
        <taxon>Stramenopiles</taxon>
        <taxon>Ochrophyta</taxon>
        <taxon>Bacillariophyta</taxon>
        <taxon>Bacillariophyceae</taxon>
        <taxon>Bacillariophycidae</taxon>
        <taxon>Naviculales</taxon>
        <taxon>Naviculaceae</taxon>
        <taxon>Seminavis</taxon>
    </lineage>
</organism>
<dbReference type="PANTHER" id="PTHR14194">
    <property type="entry name" value="NITROGEN METABOLIC REGULATION PROTEIN NMR-RELATED"/>
    <property type="match status" value="1"/>
</dbReference>
<accession>A0A9N8DKS3</accession>
<evidence type="ECO:0000313" key="1">
    <source>
        <dbReference type="EMBL" id="CAB9504487.1"/>
    </source>
</evidence>
<dbReference type="Proteomes" id="UP001153069">
    <property type="component" value="Unassembled WGS sequence"/>
</dbReference>
<proteinExistence type="predicted"/>
<dbReference type="InterPro" id="IPR044163">
    <property type="entry name" value="SARED1-like"/>
</dbReference>
<reference evidence="1" key="1">
    <citation type="submission" date="2020-06" db="EMBL/GenBank/DDBJ databases">
        <authorList>
            <consortium name="Plant Systems Biology data submission"/>
        </authorList>
    </citation>
    <scope>NUCLEOTIDE SEQUENCE</scope>
    <source>
        <strain evidence="1">D6</strain>
    </source>
</reference>
<keyword evidence="2" id="KW-1185">Reference proteome</keyword>
<comment type="caution">
    <text evidence="1">The sequence shown here is derived from an EMBL/GenBank/DDBJ whole genome shotgun (WGS) entry which is preliminary data.</text>
</comment>
<dbReference type="GO" id="GO:0016491">
    <property type="term" value="F:oxidoreductase activity"/>
    <property type="evidence" value="ECO:0007669"/>
    <property type="project" value="InterPro"/>
</dbReference>
<dbReference type="SUPFAM" id="SSF51735">
    <property type="entry name" value="NAD(P)-binding Rossmann-fold domains"/>
    <property type="match status" value="1"/>
</dbReference>
<dbReference type="AlphaFoldDB" id="A0A9N8DKS3"/>
<dbReference type="PANTHER" id="PTHR14194:SF86">
    <property type="entry name" value="OS05G0110300 PROTEIN"/>
    <property type="match status" value="1"/>
</dbReference>